<organism evidence="10 11">
    <name type="scientific">Advenella kashmirensis</name>
    <dbReference type="NCBI Taxonomy" id="310575"/>
    <lineage>
        <taxon>Bacteria</taxon>
        <taxon>Pseudomonadati</taxon>
        <taxon>Pseudomonadota</taxon>
        <taxon>Betaproteobacteria</taxon>
        <taxon>Burkholderiales</taxon>
        <taxon>Alcaligenaceae</taxon>
    </lineage>
</organism>
<comment type="caution">
    <text evidence="10">The sequence shown here is derived from an EMBL/GenBank/DDBJ whole genome shotgun (WGS) entry which is preliminary data.</text>
</comment>
<evidence type="ECO:0000313" key="10">
    <source>
        <dbReference type="EMBL" id="HBP30635.1"/>
    </source>
</evidence>
<comment type="similarity">
    <text evidence="8">Belongs to the binding-protein-dependent transport system permease family. LivHM subfamily.</text>
</comment>
<feature type="transmembrane region" description="Helical" evidence="9">
    <location>
        <begin position="119"/>
        <end position="138"/>
    </location>
</feature>
<dbReference type="EMBL" id="DOEK01000029">
    <property type="protein sequence ID" value="HBP30635.1"/>
    <property type="molecule type" value="Genomic_DNA"/>
</dbReference>
<evidence type="ECO:0000256" key="9">
    <source>
        <dbReference type="SAM" id="Phobius"/>
    </source>
</evidence>
<gene>
    <name evidence="10" type="ORF">DD666_14595</name>
</gene>
<feature type="transmembrane region" description="Helical" evidence="9">
    <location>
        <begin position="92"/>
        <end position="113"/>
    </location>
</feature>
<feature type="transmembrane region" description="Helical" evidence="9">
    <location>
        <begin position="200"/>
        <end position="222"/>
    </location>
</feature>
<evidence type="ECO:0000313" key="11">
    <source>
        <dbReference type="Proteomes" id="UP000264036"/>
    </source>
</evidence>
<feature type="transmembrane region" description="Helical" evidence="9">
    <location>
        <begin position="243"/>
        <end position="271"/>
    </location>
</feature>
<keyword evidence="7 9" id="KW-0472">Membrane</keyword>
<accession>A0A356LJD8</accession>
<proteinExistence type="inferred from homology"/>
<dbReference type="Proteomes" id="UP000264036">
    <property type="component" value="Unassembled WGS sequence"/>
</dbReference>
<dbReference type="Pfam" id="PF02653">
    <property type="entry name" value="BPD_transp_2"/>
    <property type="match status" value="1"/>
</dbReference>
<protein>
    <submittedName>
        <fullName evidence="10">Branched-chain amino acid ABC transporter permease</fullName>
    </submittedName>
</protein>
<reference evidence="10 11" key="1">
    <citation type="journal article" date="2018" name="Nat. Biotechnol.">
        <title>A standardized bacterial taxonomy based on genome phylogeny substantially revises the tree of life.</title>
        <authorList>
            <person name="Parks D.H."/>
            <person name="Chuvochina M."/>
            <person name="Waite D.W."/>
            <person name="Rinke C."/>
            <person name="Skarshewski A."/>
            <person name="Chaumeil P.A."/>
            <person name="Hugenholtz P."/>
        </authorList>
    </citation>
    <scope>NUCLEOTIDE SEQUENCE [LARGE SCALE GENOMIC DNA]</scope>
    <source>
        <strain evidence="10">UBA10707</strain>
    </source>
</reference>
<dbReference type="InterPro" id="IPR001851">
    <property type="entry name" value="ABC_transp_permease"/>
</dbReference>
<keyword evidence="2" id="KW-0813">Transport</keyword>
<evidence type="ECO:0000256" key="7">
    <source>
        <dbReference type="ARBA" id="ARBA00023136"/>
    </source>
</evidence>
<feature type="transmembrane region" description="Helical" evidence="9">
    <location>
        <begin position="150"/>
        <end position="174"/>
    </location>
</feature>
<evidence type="ECO:0000256" key="2">
    <source>
        <dbReference type="ARBA" id="ARBA00022448"/>
    </source>
</evidence>
<dbReference type="CDD" id="cd06582">
    <property type="entry name" value="TM_PBP1_LivH_like"/>
    <property type="match status" value="1"/>
</dbReference>
<dbReference type="PANTHER" id="PTHR11795:SF450">
    <property type="entry name" value="ABC TRANSPORTER PERMEASE PROTEIN"/>
    <property type="match status" value="1"/>
</dbReference>
<feature type="transmembrane region" description="Helical" evidence="9">
    <location>
        <begin position="20"/>
        <end position="42"/>
    </location>
</feature>
<evidence type="ECO:0000256" key="6">
    <source>
        <dbReference type="ARBA" id="ARBA00022989"/>
    </source>
</evidence>
<evidence type="ECO:0000256" key="4">
    <source>
        <dbReference type="ARBA" id="ARBA00022692"/>
    </source>
</evidence>
<dbReference type="InterPro" id="IPR052157">
    <property type="entry name" value="BCAA_transport_permease"/>
</dbReference>
<dbReference type="AlphaFoldDB" id="A0A356LJD8"/>
<sequence>MDWSIAKILMQDGLVTGVIYALLAVSLVLVFAVTRIILIVQGEFVTYGALTFAVLADDQVPGTRWLLVIAGLLVFARELWQVFRGKPMVTLVRSALFCLALPIIVFFAVPAILGTTPSLWIKALMTLFLVVPLGPMLYKLAYESMADSSVLALFVISIAVHFVFVGMGLAFFGAEGRLVAQPFFDGQLELFGLNWTYQSLFVIAMTAVIIAALWLFFGYTLYGKALRATAVNRRGARLVGISTNMSGFLTFLLSSIVGVLSGIMIVSFISITYETGFMIGLKGFVGAIIGGLLSYPIAAAGALLVGIIESFSTFWASEYKEVIVFALIIPVLLILSVTTRHDEEE</sequence>
<dbReference type="GO" id="GO:0006865">
    <property type="term" value="P:amino acid transport"/>
    <property type="evidence" value="ECO:0007669"/>
    <property type="project" value="UniProtKB-KW"/>
</dbReference>
<evidence type="ECO:0000256" key="3">
    <source>
        <dbReference type="ARBA" id="ARBA00022475"/>
    </source>
</evidence>
<dbReference type="PANTHER" id="PTHR11795">
    <property type="entry name" value="BRANCHED-CHAIN AMINO ACID TRANSPORT SYSTEM PERMEASE PROTEIN LIVH"/>
    <property type="match status" value="1"/>
</dbReference>
<dbReference type="GO" id="GO:0022857">
    <property type="term" value="F:transmembrane transporter activity"/>
    <property type="evidence" value="ECO:0007669"/>
    <property type="project" value="InterPro"/>
</dbReference>
<feature type="transmembrane region" description="Helical" evidence="9">
    <location>
        <begin position="62"/>
        <end position="80"/>
    </location>
</feature>
<evidence type="ECO:0000256" key="5">
    <source>
        <dbReference type="ARBA" id="ARBA00022970"/>
    </source>
</evidence>
<dbReference type="GO" id="GO:0005886">
    <property type="term" value="C:plasma membrane"/>
    <property type="evidence" value="ECO:0007669"/>
    <property type="project" value="UniProtKB-SubCell"/>
</dbReference>
<comment type="subcellular location">
    <subcellularLocation>
        <location evidence="1">Cell membrane</location>
        <topology evidence="1">Multi-pass membrane protein</topology>
    </subcellularLocation>
</comment>
<feature type="transmembrane region" description="Helical" evidence="9">
    <location>
        <begin position="319"/>
        <end position="338"/>
    </location>
</feature>
<keyword evidence="6 9" id="KW-1133">Transmembrane helix</keyword>
<keyword evidence="3" id="KW-1003">Cell membrane</keyword>
<feature type="transmembrane region" description="Helical" evidence="9">
    <location>
        <begin position="283"/>
        <end position="307"/>
    </location>
</feature>
<name>A0A356LJD8_9BURK</name>
<keyword evidence="5" id="KW-0029">Amino-acid transport</keyword>
<evidence type="ECO:0000256" key="1">
    <source>
        <dbReference type="ARBA" id="ARBA00004651"/>
    </source>
</evidence>
<evidence type="ECO:0000256" key="8">
    <source>
        <dbReference type="ARBA" id="ARBA00037998"/>
    </source>
</evidence>
<keyword evidence="4 9" id="KW-0812">Transmembrane</keyword>